<gene>
    <name evidence="1" type="ORF">ODALV1_LOCUS27020</name>
</gene>
<name>A0ABP1RWH9_9HEXA</name>
<comment type="caution">
    <text evidence="1">The sequence shown here is derived from an EMBL/GenBank/DDBJ whole genome shotgun (WGS) entry which is preliminary data.</text>
</comment>
<sequence length="84" mass="9328">MIVSATNVNSNAIKILDVLRKCPKVHYHDTGVSRLEHQISSGPTISFTGLGWYYITKRFLPTIISAIFTIEIVLLQADASVPKK</sequence>
<proteinExistence type="predicted"/>
<dbReference type="EMBL" id="CAXLJM020000118">
    <property type="protein sequence ID" value="CAL8137656.1"/>
    <property type="molecule type" value="Genomic_DNA"/>
</dbReference>
<keyword evidence="2" id="KW-1185">Reference proteome</keyword>
<reference evidence="1 2" key="1">
    <citation type="submission" date="2024-08" db="EMBL/GenBank/DDBJ databases">
        <authorList>
            <person name="Cucini C."/>
            <person name="Frati F."/>
        </authorList>
    </citation>
    <scope>NUCLEOTIDE SEQUENCE [LARGE SCALE GENOMIC DNA]</scope>
</reference>
<protein>
    <submittedName>
        <fullName evidence="1">Uncharacterized protein</fullName>
    </submittedName>
</protein>
<organism evidence="1 2">
    <name type="scientific">Orchesella dallaii</name>
    <dbReference type="NCBI Taxonomy" id="48710"/>
    <lineage>
        <taxon>Eukaryota</taxon>
        <taxon>Metazoa</taxon>
        <taxon>Ecdysozoa</taxon>
        <taxon>Arthropoda</taxon>
        <taxon>Hexapoda</taxon>
        <taxon>Collembola</taxon>
        <taxon>Entomobryomorpha</taxon>
        <taxon>Entomobryoidea</taxon>
        <taxon>Orchesellidae</taxon>
        <taxon>Orchesellinae</taxon>
        <taxon>Orchesella</taxon>
    </lineage>
</organism>
<dbReference type="Pfam" id="PF06151">
    <property type="entry name" value="Trehalose_recp"/>
    <property type="match status" value="1"/>
</dbReference>
<accession>A0ABP1RWH9</accession>
<evidence type="ECO:0000313" key="2">
    <source>
        <dbReference type="Proteomes" id="UP001642540"/>
    </source>
</evidence>
<evidence type="ECO:0000313" key="1">
    <source>
        <dbReference type="EMBL" id="CAL8137656.1"/>
    </source>
</evidence>
<dbReference type="Proteomes" id="UP001642540">
    <property type="component" value="Unassembled WGS sequence"/>
</dbReference>
<dbReference type="InterPro" id="IPR009318">
    <property type="entry name" value="Gustatory_rcpt"/>
</dbReference>